<dbReference type="PROSITE" id="PS50943">
    <property type="entry name" value="HTH_CROC1"/>
    <property type="match status" value="1"/>
</dbReference>
<evidence type="ECO:0000313" key="2">
    <source>
        <dbReference type="EMBL" id="MEF2155807.1"/>
    </source>
</evidence>
<dbReference type="InterPro" id="IPR010982">
    <property type="entry name" value="Lambda_DNA-bd_dom_sf"/>
</dbReference>
<dbReference type="SUPFAM" id="SSF47413">
    <property type="entry name" value="lambda repressor-like DNA-binding domains"/>
    <property type="match status" value="1"/>
</dbReference>
<evidence type="ECO:0000313" key="3">
    <source>
        <dbReference type="Proteomes" id="UP001356170"/>
    </source>
</evidence>
<reference evidence="2 3" key="1">
    <citation type="submission" date="2024-01" db="EMBL/GenBank/DDBJ databases">
        <title>Novel species of the genus Luteimonas isolated from rivers.</title>
        <authorList>
            <person name="Lu H."/>
        </authorList>
    </citation>
    <scope>NUCLEOTIDE SEQUENCE [LARGE SCALE GENOMIC DNA]</scope>
    <source>
        <strain evidence="2 3">FXH3W</strain>
    </source>
</reference>
<accession>A0ABU7UZA2</accession>
<dbReference type="RefSeq" id="WP_331703795.1">
    <property type="nucleotide sequence ID" value="NZ_JAZHBO010000002.1"/>
</dbReference>
<dbReference type="NCBIfam" id="TIGR02684">
    <property type="entry name" value="dnstrm_HI1420"/>
    <property type="match status" value="1"/>
</dbReference>
<dbReference type="InterPro" id="IPR014057">
    <property type="entry name" value="HI1420"/>
</dbReference>
<evidence type="ECO:0000259" key="1">
    <source>
        <dbReference type="PROSITE" id="PS50943"/>
    </source>
</evidence>
<organism evidence="2 3">
    <name type="scientific">Aquilutibacter rugosus</name>
    <dbReference type="NCBI Taxonomy" id="3115820"/>
    <lineage>
        <taxon>Bacteria</taxon>
        <taxon>Pseudomonadati</taxon>
        <taxon>Pseudomonadota</taxon>
        <taxon>Gammaproteobacteria</taxon>
        <taxon>Lysobacterales</taxon>
        <taxon>Lysobacteraceae</taxon>
        <taxon>Aquilutibacter</taxon>
    </lineage>
</organism>
<proteinExistence type="predicted"/>
<gene>
    <name evidence="2" type="ORF">V3390_06100</name>
</gene>
<dbReference type="PANTHER" id="PTHR40275">
    <property type="entry name" value="SSL7038 PROTEIN"/>
    <property type="match status" value="1"/>
</dbReference>
<dbReference type="Proteomes" id="UP001356170">
    <property type="component" value="Unassembled WGS sequence"/>
</dbReference>
<dbReference type="CDD" id="cd00093">
    <property type="entry name" value="HTH_XRE"/>
    <property type="match status" value="1"/>
</dbReference>
<dbReference type="Pfam" id="PF21716">
    <property type="entry name" value="dnstrm_HI1420"/>
    <property type="match status" value="1"/>
</dbReference>
<comment type="caution">
    <text evidence="2">The sequence shown here is derived from an EMBL/GenBank/DDBJ whole genome shotgun (WGS) entry which is preliminary data.</text>
</comment>
<dbReference type="EMBL" id="JAZHBO010000002">
    <property type="protein sequence ID" value="MEF2155807.1"/>
    <property type="molecule type" value="Genomic_DNA"/>
</dbReference>
<dbReference type="PANTHER" id="PTHR40275:SF1">
    <property type="entry name" value="SSL7038 PROTEIN"/>
    <property type="match status" value="1"/>
</dbReference>
<name>A0ABU7UZA2_9GAMM</name>
<dbReference type="Gene3D" id="1.10.260.40">
    <property type="entry name" value="lambda repressor-like DNA-binding domains"/>
    <property type="match status" value="1"/>
</dbReference>
<dbReference type="InterPro" id="IPR001387">
    <property type="entry name" value="Cro/C1-type_HTH"/>
</dbReference>
<feature type="domain" description="HTH cro/C1-type" evidence="1">
    <location>
        <begin position="53"/>
        <end position="95"/>
    </location>
</feature>
<protein>
    <submittedName>
        <fullName evidence="2">Addiction module antidote protein</fullName>
    </submittedName>
</protein>
<sequence length="97" mass="10272">MAKLKETFTRYDTADYLESEEDIAAYLNACADEDDPALFLAALGDVARARNITQLAAQTGLTRMGLYKAFSGAGNPSFATVSKVAHALGLKIKVAAA</sequence>
<keyword evidence="3" id="KW-1185">Reference proteome</keyword>